<comment type="caution">
    <text evidence="3">The sequence shown here is derived from an EMBL/GenBank/DDBJ whole genome shotgun (WGS) entry which is preliminary data.</text>
</comment>
<evidence type="ECO:0000256" key="1">
    <source>
        <dbReference type="SAM" id="MobiDB-lite"/>
    </source>
</evidence>
<accession>A0AAD2AWR3</accession>
<sequence>MKQLIAACALALPFLAGQAFAQGSAPAAAPTAPAAAPAAKTSQQERMAACSKANKGKKGAEYKKAQSDCLSGKTDAPAAAPMTQQQKMAACAKANKGKKGDEYKKAQSECLSKG</sequence>
<dbReference type="InterPro" id="IPR011690">
    <property type="entry name" value="P_starv_induced_PsiF"/>
</dbReference>
<keyword evidence="2" id="KW-0732">Signal</keyword>
<feature type="region of interest" description="Disordered" evidence="1">
    <location>
        <begin position="94"/>
        <end position="114"/>
    </location>
</feature>
<dbReference type="Proteomes" id="UP001190002">
    <property type="component" value="Unassembled WGS sequence"/>
</dbReference>
<dbReference type="EMBL" id="CATVXE010000022">
    <property type="protein sequence ID" value="CAJ0693936.1"/>
    <property type="molecule type" value="Genomic_DNA"/>
</dbReference>
<dbReference type="AlphaFoldDB" id="A0AAD2AWR3"/>
<evidence type="ECO:0000313" key="5">
    <source>
        <dbReference type="Proteomes" id="UP001190002"/>
    </source>
</evidence>
<evidence type="ECO:0000256" key="2">
    <source>
        <dbReference type="SAM" id="SignalP"/>
    </source>
</evidence>
<evidence type="ECO:0000313" key="6">
    <source>
        <dbReference type="Proteomes" id="UP001190452"/>
    </source>
</evidence>
<dbReference type="EMBL" id="CAUDKV010000009">
    <property type="protein sequence ID" value="CAJ0872075.1"/>
    <property type="molecule type" value="Genomic_DNA"/>
</dbReference>
<feature type="compositionally biased region" description="Basic and acidic residues" evidence="1">
    <location>
        <begin position="98"/>
        <end position="107"/>
    </location>
</feature>
<dbReference type="RefSeq" id="WP_063392700.1">
    <property type="nucleotide sequence ID" value="NZ_CATVWW010000005.1"/>
</dbReference>
<feature type="chain" id="PRO_5042027755" evidence="2">
    <location>
        <begin position="22"/>
        <end position="114"/>
    </location>
</feature>
<feature type="signal peptide" evidence="2">
    <location>
        <begin position="1"/>
        <end position="21"/>
    </location>
</feature>
<dbReference type="Pfam" id="PF07769">
    <property type="entry name" value="PsiF_repeat"/>
    <property type="match status" value="2"/>
</dbReference>
<organism evidence="3 5">
    <name type="scientific">Ralstonia mannitolilytica</name>
    <dbReference type="NCBI Taxonomy" id="105219"/>
    <lineage>
        <taxon>Bacteria</taxon>
        <taxon>Pseudomonadati</taxon>
        <taxon>Pseudomonadota</taxon>
        <taxon>Betaproteobacteria</taxon>
        <taxon>Burkholderiales</taxon>
        <taxon>Burkholderiaceae</taxon>
        <taxon>Ralstonia</taxon>
    </lineage>
</organism>
<dbReference type="Proteomes" id="UP001190452">
    <property type="component" value="Unassembled WGS sequence"/>
</dbReference>
<reference evidence="3 6" key="1">
    <citation type="submission" date="2023-07" db="EMBL/GenBank/DDBJ databases">
        <authorList>
            <person name="Peeters C."/>
        </authorList>
    </citation>
    <scope>NUCLEOTIDE SEQUENCE</scope>
    <source>
        <strain evidence="4 6">R-77569</strain>
        <strain evidence="3">R-77591</strain>
    </source>
</reference>
<evidence type="ECO:0000313" key="3">
    <source>
        <dbReference type="EMBL" id="CAJ0693936.1"/>
    </source>
</evidence>
<protein>
    <submittedName>
        <fullName evidence="3">Uncharacterized protein</fullName>
    </submittedName>
</protein>
<name>A0AAD2AWR3_9RALS</name>
<gene>
    <name evidence="4" type="ORF">R77569_02401</name>
    <name evidence="3" type="ORF">R77591_04169</name>
</gene>
<keyword evidence="6" id="KW-1185">Reference proteome</keyword>
<evidence type="ECO:0000313" key="4">
    <source>
        <dbReference type="EMBL" id="CAJ0872075.1"/>
    </source>
</evidence>
<proteinExistence type="predicted"/>